<gene>
    <name evidence="2" type="ORF">PENTCL1PPCAC_2481</name>
</gene>
<keyword evidence="3" id="KW-1185">Reference proteome</keyword>
<evidence type="ECO:0000313" key="2">
    <source>
        <dbReference type="EMBL" id="GMS80306.1"/>
    </source>
</evidence>
<dbReference type="Proteomes" id="UP001432027">
    <property type="component" value="Unassembled WGS sequence"/>
</dbReference>
<keyword evidence="1" id="KW-1133">Transmembrane helix</keyword>
<keyword evidence="1" id="KW-0812">Transmembrane</keyword>
<reference evidence="2" key="1">
    <citation type="submission" date="2023-10" db="EMBL/GenBank/DDBJ databases">
        <title>Genome assembly of Pristionchus species.</title>
        <authorList>
            <person name="Yoshida K."/>
            <person name="Sommer R.J."/>
        </authorList>
    </citation>
    <scope>NUCLEOTIDE SEQUENCE</scope>
    <source>
        <strain evidence="2">RS0144</strain>
    </source>
</reference>
<accession>A0AAV5SAL8</accession>
<dbReference type="AlphaFoldDB" id="A0AAV5SAL8"/>
<protein>
    <submittedName>
        <fullName evidence="2">Uncharacterized protein</fullName>
    </submittedName>
</protein>
<evidence type="ECO:0000256" key="1">
    <source>
        <dbReference type="SAM" id="Phobius"/>
    </source>
</evidence>
<name>A0AAV5SAL8_9BILA</name>
<dbReference type="EMBL" id="BTSX01000001">
    <property type="protein sequence ID" value="GMS80306.1"/>
    <property type="molecule type" value="Genomic_DNA"/>
</dbReference>
<feature type="transmembrane region" description="Helical" evidence="1">
    <location>
        <begin position="12"/>
        <end position="36"/>
    </location>
</feature>
<sequence>RIQVYISGNSRCNAVFTMIFSISFLLLRLLILILLGSTTIVDCIKCYSCANDFMVWQWRHFFLKRNYGLTTSDPACMGPEVNTDIYQTCHSTCFALFLNGTNKQTGLTRVLGVVRGCSSQYMTEDQHAHMGLGVHSKTTDIRLPADFDQYDIVEHWCYCASEYCNTQSCYNNRRYSMRRNDRRRDHDYWRYPNSACSFNVPVVPAMILVTIKFLL</sequence>
<evidence type="ECO:0000313" key="3">
    <source>
        <dbReference type="Proteomes" id="UP001432027"/>
    </source>
</evidence>
<feature type="non-terminal residue" evidence="2">
    <location>
        <position position="1"/>
    </location>
</feature>
<comment type="caution">
    <text evidence="2">The sequence shown here is derived from an EMBL/GenBank/DDBJ whole genome shotgun (WGS) entry which is preliminary data.</text>
</comment>
<organism evidence="2 3">
    <name type="scientific">Pristionchus entomophagus</name>
    <dbReference type="NCBI Taxonomy" id="358040"/>
    <lineage>
        <taxon>Eukaryota</taxon>
        <taxon>Metazoa</taxon>
        <taxon>Ecdysozoa</taxon>
        <taxon>Nematoda</taxon>
        <taxon>Chromadorea</taxon>
        <taxon>Rhabditida</taxon>
        <taxon>Rhabditina</taxon>
        <taxon>Diplogasteromorpha</taxon>
        <taxon>Diplogasteroidea</taxon>
        <taxon>Neodiplogasteridae</taxon>
        <taxon>Pristionchus</taxon>
    </lineage>
</organism>
<keyword evidence="1" id="KW-0472">Membrane</keyword>
<proteinExistence type="predicted"/>